<dbReference type="PaxDb" id="44689-DDB0235189"/>
<feature type="coiled-coil region" evidence="12">
    <location>
        <begin position="557"/>
        <end position="584"/>
    </location>
</feature>
<dbReference type="OMA" id="NYLYYIR"/>
<feature type="region of interest" description="Disordered" evidence="13">
    <location>
        <begin position="26"/>
        <end position="66"/>
    </location>
</feature>
<dbReference type="GO" id="GO:0046872">
    <property type="term" value="F:metal ion binding"/>
    <property type="evidence" value="ECO:0007669"/>
    <property type="project" value="UniProtKB-KW"/>
</dbReference>
<evidence type="ECO:0000259" key="14">
    <source>
        <dbReference type="SMART" id="SM01264"/>
    </source>
</evidence>
<organism evidence="15 16">
    <name type="scientific">Dictyostelium discoideum</name>
    <name type="common">Social amoeba</name>
    <dbReference type="NCBI Taxonomy" id="44689"/>
    <lineage>
        <taxon>Eukaryota</taxon>
        <taxon>Amoebozoa</taxon>
        <taxon>Evosea</taxon>
        <taxon>Eumycetozoa</taxon>
        <taxon>Dictyostelia</taxon>
        <taxon>Dictyosteliales</taxon>
        <taxon>Dictyosteliaceae</taxon>
        <taxon>Dictyostelium</taxon>
    </lineage>
</organism>
<dbReference type="Pfam" id="PF00675">
    <property type="entry name" value="Peptidase_M16"/>
    <property type="match status" value="1"/>
</dbReference>
<evidence type="ECO:0000256" key="9">
    <source>
        <dbReference type="ARBA" id="ARBA00022946"/>
    </source>
</evidence>
<reference evidence="15 16" key="1">
    <citation type="journal article" date="2005" name="Nature">
        <title>The genome of the social amoeba Dictyostelium discoideum.</title>
        <authorList>
            <consortium name="The Dictyostelium discoideum Sequencing Consortium"/>
            <person name="Eichinger L."/>
            <person name="Pachebat J.A."/>
            <person name="Glockner G."/>
            <person name="Rajandream M.A."/>
            <person name="Sucgang R."/>
            <person name="Berriman M."/>
            <person name="Song J."/>
            <person name="Olsen R."/>
            <person name="Szafranski K."/>
            <person name="Xu Q."/>
            <person name="Tunggal B."/>
            <person name="Kummerfeld S."/>
            <person name="Madera M."/>
            <person name="Konfortov B.A."/>
            <person name="Rivero F."/>
            <person name="Bankier A.T."/>
            <person name="Lehmann R."/>
            <person name="Hamlin N."/>
            <person name="Davies R."/>
            <person name="Gaudet P."/>
            <person name="Fey P."/>
            <person name="Pilcher K."/>
            <person name="Chen G."/>
            <person name="Saunders D."/>
            <person name="Sodergren E."/>
            <person name="Davis P."/>
            <person name="Kerhornou A."/>
            <person name="Nie X."/>
            <person name="Hall N."/>
            <person name="Anjard C."/>
            <person name="Hemphill L."/>
            <person name="Bason N."/>
            <person name="Farbrother P."/>
            <person name="Desany B."/>
            <person name="Just E."/>
            <person name="Morio T."/>
            <person name="Rost R."/>
            <person name="Churcher C."/>
            <person name="Cooper J."/>
            <person name="Haydock S."/>
            <person name="van Driessche N."/>
            <person name="Cronin A."/>
            <person name="Goodhead I."/>
            <person name="Muzny D."/>
            <person name="Mourier T."/>
            <person name="Pain A."/>
            <person name="Lu M."/>
            <person name="Harper D."/>
            <person name="Lindsay R."/>
            <person name="Hauser H."/>
            <person name="James K."/>
            <person name="Quiles M."/>
            <person name="Madan Babu M."/>
            <person name="Saito T."/>
            <person name="Buchrieser C."/>
            <person name="Wardroper A."/>
            <person name="Felder M."/>
            <person name="Thangavelu M."/>
            <person name="Johnson D."/>
            <person name="Knights A."/>
            <person name="Loulseged H."/>
            <person name="Mungall K."/>
            <person name="Oliver K."/>
            <person name="Price C."/>
            <person name="Quail M.A."/>
            <person name="Urushihara H."/>
            <person name="Hernandez J."/>
            <person name="Rabbinowitsch E."/>
            <person name="Steffen D."/>
            <person name="Sanders M."/>
            <person name="Ma J."/>
            <person name="Kohara Y."/>
            <person name="Sharp S."/>
            <person name="Simmonds M."/>
            <person name="Spiegler S."/>
            <person name="Tivey A."/>
            <person name="Sugano S."/>
            <person name="White B."/>
            <person name="Walker D."/>
            <person name="Woodward J."/>
            <person name="Winckler T."/>
            <person name="Tanaka Y."/>
            <person name="Shaulsky G."/>
            <person name="Schleicher M."/>
            <person name="Weinstock G."/>
            <person name="Rosenthal A."/>
            <person name="Cox E.C."/>
            <person name="Chisholm R.L."/>
            <person name="Gibbs R."/>
            <person name="Loomis W.F."/>
            <person name="Platzer M."/>
            <person name="Kay R.R."/>
            <person name="Williams J."/>
            <person name="Dear P.H."/>
            <person name="Noegel A.A."/>
            <person name="Barrell B."/>
            <person name="Kuspa A."/>
        </authorList>
    </citation>
    <scope>NUCLEOTIDE SEQUENCE [LARGE SCALE GENOMIC DNA]</scope>
    <source>
        <strain evidence="15 16">AX4</strain>
    </source>
</reference>
<dbReference type="Reactome" id="R-DDI-1268020">
    <property type="pathway name" value="Mitochondrial protein import"/>
</dbReference>
<keyword evidence="12" id="KW-0175">Coiled coil</keyword>
<dbReference type="VEuPathDB" id="AmoebaDB:DDB_G0271506"/>
<dbReference type="FunFam" id="3.30.830.10:FF:000011">
    <property type="entry name" value="Presequence protease, mitochondrial"/>
    <property type="match status" value="1"/>
</dbReference>
<proteinExistence type="inferred from homology"/>
<evidence type="ECO:0000256" key="3">
    <source>
        <dbReference type="ARBA" id="ARBA00007575"/>
    </source>
</evidence>
<dbReference type="InterPro" id="IPR055130">
    <property type="entry name" value="PreP_C"/>
</dbReference>
<dbReference type="GO" id="GO:0016485">
    <property type="term" value="P:protein processing"/>
    <property type="evidence" value="ECO:0000318"/>
    <property type="project" value="GO_Central"/>
</dbReference>
<dbReference type="FunCoup" id="Q8MP58">
    <property type="interactions" value="598"/>
</dbReference>
<dbReference type="KEGG" id="ddi:DDB_G0271506"/>
<dbReference type="Proteomes" id="UP000002195">
    <property type="component" value="Unassembled WGS sequence"/>
</dbReference>
<dbReference type="Gene3D" id="3.30.830.10">
    <property type="entry name" value="Metalloenzyme, LuxS/M16 peptidase-like"/>
    <property type="match status" value="4"/>
</dbReference>
<evidence type="ECO:0000256" key="6">
    <source>
        <dbReference type="ARBA" id="ARBA00022723"/>
    </source>
</evidence>
<dbReference type="dictyBase" id="DDB_G0271506">
    <property type="gene designation" value="pitrm1"/>
</dbReference>
<dbReference type="PRO" id="PR:Q8MP58"/>
<dbReference type="InterPro" id="IPR007863">
    <property type="entry name" value="Peptidase_M16_C"/>
</dbReference>
<dbReference type="Pfam" id="PF05193">
    <property type="entry name" value="Peptidase_M16_C"/>
    <property type="match status" value="1"/>
</dbReference>
<keyword evidence="5" id="KW-0645">Protease</keyword>
<keyword evidence="9" id="KW-0809">Transit peptide</keyword>
<evidence type="ECO:0000313" key="15">
    <source>
        <dbReference type="EMBL" id="EAL71617.1"/>
    </source>
</evidence>
<name>Q8MP58_DICDI</name>
<dbReference type="eggNOG" id="KOG2019">
    <property type="taxonomic scope" value="Eukaryota"/>
</dbReference>
<dbReference type="GO" id="GO:0004222">
    <property type="term" value="F:metalloendopeptidase activity"/>
    <property type="evidence" value="ECO:0000250"/>
    <property type="project" value="dictyBase"/>
</dbReference>
<dbReference type="GO" id="GO:0006508">
    <property type="term" value="P:proteolysis"/>
    <property type="evidence" value="ECO:0000250"/>
    <property type="project" value="dictyBase"/>
</dbReference>
<gene>
    <name evidence="15" type="primary">pitrm1</name>
    <name evidence="15" type="ORF">DDB_G0271506</name>
</gene>
<evidence type="ECO:0000313" key="16">
    <source>
        <dbReference type="Proteomes" id="UP000002195"/>
    </source>
</evidence>
<dbReference type="Pfam" id="PF22516">
    <property type="entry name" value="PreP_C"/>
    <property type="match status" value="1"/>
</dbReference>
<evidence type="ECO:0000256" key="1">
    <source>
        <dbReference type="ARBA" id="ARBA00001947"/>
    </source>
</evidence>
<dbReference type="FunFam" id="3.30.830.10:FF:000009">
    <property type="entry name" value="Presequence protease, mitochondrial"/>
    <property type="match status" value="1"/>
</dbReference>
<dbReference type="SMART" id="SM01264">
    <property type="entry name" value="M16C_associated"/>
    <property type="match status" value="1"/>
</dbReference>
<dbReference type="PANTHER" id="PTHR43016:SF13">
    <property type="entry name" value="PRESEQUENCE PROTEASE, MITOCHONDRIAL"/>
    <property type="match status" value="1"/>
</dbReference>
<evidence type="ECO:0000256" key="12">
    <source>
        <dbReference type="SAM" id="Coils"/>
    </source>
</evidence>
<accession>Q55B02</accession>
<dbReference type="HOGENOM" id="CLU_009165_1_0_1"/>
<evidence type="ECO:0000256" key="4">
    <source>
        <dbReference type="ARBA" id="ARBA00020167"/>
    </source>
</evidence>
<dbReference type="InterPro" id="IPR011249">
    <property type="entry name" value="Metalloenz_LuxS/M16"/>
</dbReference>
<evidence type="ECO:0000256" key="13">
    <source>
        <dbReference type="SAM" id="MobiDB-lite"/>
    </source>
</evidence>
<dbReference type="InterPro" id="IPR013578">
    <property type="entry name" value="Peptidase_M16C_assoc"/>
</dbReference>
<dbReference type="InParanoid" id="Q8MP58"/>
<keyword evidence="11" id="KW-0496">Mitochondrion</keyword>
<keyword evidence="16" id="KW-1185">Reference proteome</keyword>
<protein>
    <recommendedName>
        <fullName evidence="4">Presequence protease, mitochondrial</fullName>
    </recommendedName>
</protein>
<evidence type="ECO:0000256" key="5">
    <source>
        <dbReference type="ARBA" id="ARBA00022670"/>
    </source>
</evidence>
<keyword evidence="8" id="KW-0862">Zinc</keyword>
<dbReference type="GO" id="GO:0005759">
    <property type="term" value="C:mitochondrial matrix"/>
    <property type="evidence" value="ECO:0000318"/>
    <property type="project" value="GO_Central"/>
</dbReference>
<dbReference type="GO" id="GO:0005739">
    <property type="term" value="C:mitochondrion"/>
    <property type="evidence" value="ECO:0000250"/>
    <property type="project" value="dictyBase"/>
</dbReference>
<dbReference type="PhylomeDB" id="Q8MP58"/>
<comment type="subcellular location">
    <subcellularLocation>
        <location evidence="2">Mitochondrion</location>
    </subcellularLocation>
</comment>
<evidence type="ECO:0000256" key="2">
    <source>
        <dbReference type="ARBA" id="ARBA00004173"/>
    </source>
</evidence>
<keyword evidence="7" id="KW-0378">Hydrolase</keyword>
<feature type="compositionally biased region" description="Polar residues" evidence="13">
    <location>
        <begin position="54"/>
        <end position="66"/>
    </location>
</feature>
<dbReference type="SMR" id="Q8MP58"/>
<dbReference type="AlphaFoldDB" id="Q8MP58"/>
<dbReference type="FunFam" id="3.30.830.10:FF:000188">
    <property type="entry name" value="Uncharacterized protein"/>
    <property type="match status" value="1"/>
</dbReference>
<dbReference type="RefSeq" id="XP_645544.1">
    <property type="nucleotide sequence ID" value="XM_640452.1"/>
</dbReference>
<feature type="compositionally biased region" description="Low complexity" evidence="13">
    <location>
        <begin position="30"/>
        <end position="48"/>
    </location>
</feature>
<dbReference type="InterPro" id="IPR011765">
    <property type="entry name" value="Pept_M16_N"/>
</dbReference>
<sequence>MIRLCKNIKTIKPCVNSINNRVTSHGLKVSSSSSSSSSSLFNNNNNNNLDKRSFISSPQTNTTLKPNQTYVFDNQDIFKDIKRGKDRNKLNLKIGDEIHGFKVIKIREVPERQFKTYQFEHIETGAKYLHIDCEDTNNVFSVTFKTIPKDSTGVAHILEHTTLCGSKKYPVRDPFFNMLKRSLNTYMNAWTAPDHTSYPFGTQDPKDYYNLLSVYLDATFFPNLSEQDFRQEGHRLEFEQMENPQSPLKFKGIVFNEMKGALSDPSSFYAEISQQHLYPGTTYSHNSGGEPNDIPSLTYQQLKDFHSNHYHPSNSYFFSYGDLNPINHLKFINDNSLSKFKNNSNNINTTVNKVKRWSESKRIYLKCPPSAMDVNPEKKFKFSISILHKENKDLFESLSLHMLSNLLLRGSNTPMYQALLESGLVLDYSPNTGFDDGLLESSFSVGGIGIKKEDLEKVEKVIIETLEKSSRDGFASDVIESILHQYEFAQKDVSASFGLKLVGSLSSNWIHGGDPVDPLFLNEAIAKLRKELEKGGFFETKIKELLNNPHRLYITMENDENLQKEEQEKELQKLERIKSELTPEQTKEIIEVAKDLQFRQNQIQDVSVLPKINICDIEKQQSKIDHIDTKLSMTNGDGVPLRILDLPTNGISYFRSTIDISSMDPKLKPYVPIFCSLIDEMGAAEFDHKQLDTEINLHIGKFSVSPLITMGHSDLDYTQERIYIKGAALNNNLLKMFSLLQKILLENKWNNPDLLKNLLNQKQASVIEGIPSSGLSYAKILSSSKFSRAAQLSEQWSGLSQVRLINEIVSSNDINSLINKLLAINEFILDRSLMKCLITTEKENISNLENNLSNFLKPFSNKNTPIIVNSLDNANEEITNSSRLNFFPIPATVNYISKTYQAVPYTHVDSAPIQILTKVLSEFLHKEIREKGGAYGGGSSVDSGVISFYSYRDPNLIKTLDAFDQSIQWSLNNKITLENIENAQLSIFSDFDSPESPSNKGVGEWMRDITNEMKQTRRNNLLSITKPKLEEIATKYLFNNQNNYTTVLGSKDNQELNKFTWNNINV</sequence>
<dbReference type="EMBL" id="AAFI02000006">
    <property type="protein sequence ID" value="EAL71617.1"/>
    <property type="molecule type" value="Genomic_DNA"/>
</dbReference>
<evidence type="ECO:0000256" key="11">
    <source>
        <dbReference type="ARBA" id="ARBA00023128"/>
    </source>
</evidence>
<accession>Q8MP58</accession>
<evidence type="ECO:0000256" key="7">
    <source>
        <dbReference type="ARBA" id="ARBA00022801"/>
    </source>
</evidence>
<dbReference type="GeneID" id="8618001"/>
<dbReference type="SUPFAM" id="SSF63411">
    <property type="entry name" value="LuxS/MPP-like metallohydrolase"/>
    <property type="match status" value="4"/>
</dbReference>
<evidence type="ECO:0000256" key="8">
    <source>
        <dbReference type="ARBA" id="ARBA00022833"/>
    </source>
</evidence>
<feature type="domain" description="Peptidase M16C associated" evidence="14">
    <location>
        <begin position="556"/>
        <end position="808"/>
    </location>
</feature>
<keyword evidence="6" id="KW-0479">Metal-binding</keyword>
<comment type="similarity">
    <text evidence="3">Belongs to the peptidase M16 family. PreP subfamily.</text>
</comment>
<keyword evidence="10" id="KW-0482">Metalloprotease</keyword>
<dbReference type="FunFam" id="3.30.830.10:FF:000013">
    <property type="entry name" value="Mitochondrial presequence protease"/>
    <property type="match status" value="1"/>
</dbReference>
<comment type="caution">
    <text evidence="15">The sequence shown here is derived from an EMBL/GenBank/DDBJ whole genome shotgun (WGS) entry which is preliminary data.</text>
</comment>
<dbReference type="Pfam" id="PF08367">
    <property type="entry name" value="M16C_assoc"/>
    <property type="match status" value="1"/>
</dbReference>
<dbReference type="PANTHER" id="PTHR43016">
    <property type="entry name" value="PRESEQUENCE PROTEASE"/>
    <property type="match status" value="1"/>
</dbReference>
<evidence type="ECO:0000256" key="10">
    <source>
        <dbReference type="ARBA" id="ARBA00023049"/>
    </source>
</evidence>
<comment type="cofactor">
    <cofactor evidence="1">
        <name>Zn(2+)</name>
        <dbReference type="ChEBI" id="CHEBI:29105"/>
    </cofactor>
</comment>
<dbReference type="STRING" id="44689.Q8MP58"/>